<dbReference type="EMBL" id="ML994611">
    <property type="protein sequence ID" value="KAF2194716.1"/>
    <property type="molecule type" value="Genomic_DNA"/>
</dbReference>
<protein>
    <recommendedName>
        <fullName evidence="1">DUF7492 domain-containing protein</fullName>
    </recommendedName>
</protein>
<dbReference type="Proteomes" id="UP000800200">
    <property type="component" value="Unassembled WGS sequence"/>
</dbReference>
<evidence type="ECO:0000313" key="2">
    <source>
        <dbReference type="EMBL" id="KAF2194716.1"/>
    </source>
</evidence>
<accession>A0A6A6EXQ9</accession>
<reference evidence="2" key="1">
    <citation type="journal article" date="2020" name="Stud. Mycol.">
        <title>101 Dothideomycetes genomes: a test case for predicting lifestyles and emergence of pathogens.</title>
        <authorList>
            <person name="Haridas S."/>
            <person name="Albert R."/>
            <person name="Binder M."/>
            <person name="Bloem J."/>
            <person name="Labutti K."/>
            <person name="Salamov A."/>
            <person name="Andreopoulos B."/>
            <person name="Baker S."/>
            <person name="Barry K."/>
            <person name="Bills G."/>
            <person name="Bluhm B."/>
            <person name="Cannon C."/>
            <person name="Castanera R."/>
            <person name="Culley D."/>
            <person name="Daum C."/>
            <person name="Ezra D."/>
            <person name="Gonzalez J."/>
            <person name="Henrissat B."/>
            <person name="Kuo A."/>
            <person name="Liang C."/>
            <person name="Lipzen A."/>
            <person name="Lutzoni F."/>
            <person name="Magnuson J."/>
            <person name="Mondo S."/>
            <person name="Nolan M."/>
            <person name="Ohm R."/>
            <person name="Pangilinan J."/>
            <person name="Park H.-J."/>
            <person name="Ramirez L."/>
            <person name="Alfaro M."/>
            <person name="Sun H."/>
            <person name="Tritt A."/>
            <person name="Yoshinaga Y."/>
            <person name="Zwiers L.-H."/>
            <person name="Turgeon B."/>
            <person name="Goodwin S."/>
            <person name="Spatafora J."/>
            <person name="Crous P."/>
            <person name="Grigoriev I."/>
        </authorList>
    </citation>
    <scope>NUCLEOTIDE SEQUENCE</scope>
    <source>
        <strain evidence="2">CBS 207.26</strain>
    </source>
</reference>
<organism evidence="2 3">
    <name type="scientific">Zopfia rhizophila CBS 207.26</name>
    <dbReference type="NCBI Taxonomy" id="1314779"/>
    <lineage>
        <taxon>Eukaryota</taxon>
        <taxon>Fungi</taxon>
        <taxon>Dikarya</taxon>
        <taxon>Ascomycota</taxon>
        <taxon>Pezizomycotina</taxon>
        <taxon>Dothideomycetes</taxon>
        <taxon>Dothideomycetes incertae sedis</taxon>
        <taxon>Zopfiaceae</taxon>
        <taxon>Zopfia</taxon>
    </lineage>
</organism>
<feature type="non-terminal residue" evidence="2">
    <location>
        <position position="233"/>
    </location>
</feature>
<dbReference type="OrthoDB" id="64281at2759"/>
<evidence type="ECO:0000259" key="1">
    <source>
        <dbReference type="Pfam" id="PF24320"/>
    </source>
</evidence>
<dbReference type="Pfam" id="PF24320">
    <property type="entry name" value="DUF7492"/>
    <property type="match status" value="1"/>
</dbReference>
<sequence>LCILALSPQGHAHSWVERAYVLSGDTIVGEPGFPRGNVLRTSPSFTDETMTYLLPPNNRNPSEILPSDPICKETQRTNNQTAGSPMLLARASDKVLLMYQENGHVTKLTDGQNSGFISVYGTSTPSPTDTLQDIHGVWSFEQWRESGGKNGMIYLGGFDNGHCYQDNGSPEASKRKTLNQRQHLDVEGNDLWCGRRLFLPKGLTPGSIYTLYWVWPFVGAVGKKEIYTTCLDI</sequence>
<proteinExistence type="predicted"/>
<evidence type="ECO:0000313" key="3">
    <source>
        <dbReference type="Proteomes" id="UP000800200"/>
    </source>
</evidence>
<dbReference type="AlphaFoldDB" id="A0A6A6EXQ9"/>
<keyword evidence="3" id="KW-1185">Reference proteome</keyword>
<feature type="non-terminal residue" evidence="2">
    <location>
        <position position="1"/>
    </location>
</feature>
<gene>
    <name evidence="2" type="ORF">K469DRAFT_513192</name>
</gene>
<feature type="domain" description="DUF7492" evidence="1">
    <location>
        <begin position="11"/>
        <end position="233"/>
    </location>
</feature>
<dbReference type="InterPro" id="IPR055915">
    <property type="entry name" value="DUF7492"/>
</dbReference>
<name>A0A6A6EXQ9_9PEZI</name>